<feature type="domain" description="ATPase BadF/BadG/BcrA/BcrD type" evidence="1">
    <location>
        <begin position="5"/>
        <end position="296"/>
    </location>
</feature>
<dbReference type="PANTHER" id="PTHR43190">
    <property type="entry name" value="N-ACETYL-D-GLUCOSAMINE KINASE"/>
    <property type="match status" value="1"/>
</dbReference>
<name>A0A6N4TKK6_9FIRM</name>
<proteinExistence type="predicted"/>
<dbReference type="Pfam" id="PF01869">
    <property type="entry name" value="BcrAD_BadFG"/>
    <property type="match status" value="1"/>
</dbReference>
<accession>A0A6N4TKK6</accession>
<dbReference type="CDD" id="cd24007">
    <property type="entry name" value="ASKHA_NBD_eukNAGK-like"/>
    <property type="match status" value="1"/>
</dbReference>
<keyword evidence="3" id="KW-1185">Reference proteome</keyword>
<gene>
    <name evidence="2" type="ORF">Aargi30884_21700</name>
</gene>
<dbReference type="Gene3D" id="3.30.420.40">
    <property type="match status" value="2"/>
</dbReference>
<organism evidence="2 3">
    <name type="scientific">Amedibacterium intestinale</name>
    <dbReference type="NCBI Taxonomy" id="2583452"/>
    <lineage>
        <taxon>Bacteria</taxon>
        <taxon>Bacillati</taxon>
        <taxon>Bacillota</taxon>
        <taxon>Erysipelotrichia</taxon>
        <taxon>Erysipelotrichales</taxon>
        <taxon>Erysipelotrichaceae</taxon>
        <taxon>Amedibacterium</taxon>
    </lineage>
</organism>
<protein>
    <submittedName>
        <fullName evidence="2">Acyl-CoA reductase</fullName>
    </submittedName>
</protein>
<dbReference type="InterPro" id="IPR043129">
    <property type="entry name" value="ATPase_NBD"/>
</dbReference>
<dbReference type="RefSeq" id="WP_118277260.1">
    <property type="nucleotide sequence ID" value="NZ_AP019695.1"/>
</dbReference>
<dbReference type="InterPro" id="IPR002731">
    <property type="entry name" value="ATPase_BadF"/>
</dbReference>
<dbReference type="Proteomes" id="UP000464754">
    <property type="component" value="Chromosome"/>
</dbReference>
<dbReference type="EMBL" id="AP019695">
    <property type="protein sequence ID" value="BBK23267.1"/>
    <property type="molecule type" value="Genomic_DNA"/>
</dbReference>
<dbReference type="InterPro" id="IPR052519">
    <property type="entry name" value="Euk-type_GlcNAc_Kinase"/>
</dbReference>
<dbReference type="AlphaFoldDB" id="A0A6N4TKK6"/>
<dbReference type="KEGG" id="aarg:Aargi30884_21700"/>
<evidence type="ECO:0000313" key="3">
    <source>
        <dbReference type="Proteomes" id="UP000464754"/>
    </source>
</evidence>
<dbReference type="SUPFAM" id="SSF53067">
    <property type="entry name" value="Actin-like ATPase domain"/>
    <property type="match status" value="2"/>
</dbReference>
<reference evidence="3" key="1">
    <citation type="submission" date="2019-05" db="EMBL/GenBank/DDBJ databases">
        <title>Complete genome sequencing of Absiella argi strain JCM 30884.</title>
        <authorList>
            <person name="Sakamoto M."/>
            <person name="Murakami T."/>
            <person name="Mori H."/>
        </authorList>
    </citation>
    <scope>NUCLEOTIDE SEQUENCE [LARGE SCALE GENOMIC DNA]</scope>
    <source>
        <strain evidence="3">JCM 30884</strain>
    </source>
</reference>
<evidence type="ECO:0000313" key="2">
    <source>
        <dbReference type="EMBL" id="BBK23267.1"/>
    </source>
</evidence>
<evidence type="ECO:0000259" key="1">
    <source>
        <dbReference type="Pfam" id="PF01869"/>
    </source>
</evidence>
<sequence length="302" mass="33827">MNYYVGIDGGGTKTAFACYNEEKECVAECILESCHVLQVDREKAISILKQGLERLAQSLKNDVDVHFYICAGLAGYGKDKELRKRIESICEESFKNHKYVICNDGEIALAGALNGKDGILVISGTGSIAYSTLQGHTERSGGWGYMLGDEGSAYWIGKKLLQEYTKQCDGRHSRTDLVEFVKNSLKLKDDYDLISYTANILKNDRGKIAKLALLVNDLAKKNDKAALRIYDEAAREIAEIIHSLSKSFPNKCYVSYIGGVWKAKELIIDPLKYYLNENIILEEPKYPPVFGAYLIAYNLFKV</sequence>
<dbReference type="PANTHER" id="PTHR43190:SF3">
    <property type="entry name" value="N-ACETYL-D-GLUCOSAMINE KINASE"/>
    <property type="match status" value="1"/>
</dbReference>